<evidence type="ECO:0000256" key="2">
    <source>
        <dbReference type="SAM" id="MobiDB-lite"/>
    </source>
</evidence>
<dbReference type="GO" id="GO:0006915">
    <property type="term" value="P:apoptotic process"/>
    <property type="evidence" value="ECO:0007669"/>
    <property type="project" value="InterPro"/>
</dbReference>
<name>A0A6A4VXB8_AMPAM</name>
<protein>
    <submittedName>
        <fullName evidence="3">PRKC apoptosis WT1 regulator protein</fullName>
    </submittedName>
</protein>
<keyword evidence="1" id="KW-0175">Coiled coil</keyword>
<feature type="compositionally biased region" description="Polar residues" evidence="2">
    <location>
        <begin position="114"/>
        <end position="132"/>
    </location>
</feature>
<feature type="compositionally biased region" description="Basic and acidic residues" evidence="2">
    <location>
        <begin position="72"/>
        <end position="89"/>
    </location>
</feature>
<feature type="compositionally biased region" description="Acidic residues" evidence="2">
    <location>
        <begin position="186"/>
        <end position="195"/>
    </location>
</feature>
<dbReference type="OrthoDB" id="6286739at2759"/>
<sequence>MASSSVSQEDAENEFEKSSRRSRIRMARGRDVRGHQPAGAAAAACKLGEAVAEQEDGAEAAGRPLDVSGYSGDHDASPKPSARAKDKRPARPGHVNKGKQQRDRRKLREKRRSTGVQHMPSTEVSSTGGSTNEADEELPAQTSLSAETYRNTQQNEFTDPCVGPAAEPPSRAFQKPQLRNKSQSDLDADDEDNQEAELPGRPAVGAQKLRANGHPSAAALRQLEEENHRLQQALQQRDQRIAALEAELARSWQEKHQLAQENDALIRAMGALSTK</sequence>
<evidence type="ECO:0000313" key="3">
    <source>
        <dbReference type="EMBL" id="KAF0297509.1"/>
    </source>
</evidence>
<evidence type="ECO:0000256" key="1">
    <source>
        <dbReference type="SAM" id="Coils"/>
    </source>
</evidence>
<dbReference type="GO" id="GO:0043065">
    <property type="term" value="P:positive regulation of apoptotic process"/>
    <property type="evidence" value="ECO:0007669"/>
    <property type="project" value="TreeGrafter"/>
</dbReference>
<organism evidence="3 4">
    <name type="scientific">Amphibalanus amphitrite</name>
    <name type="common">Striped barnacle</name>
    <name type="synonym">Balanus amphitrite</name>
    <dbReference type="NCBI Taxonomy" id="1232801"/>
    <lineage>
        <taxon>Eukaryota</taxon>
        <taxon>Metazoa</taxon>
        <taxon>Ecdysozoa</taxon>
        <taxon>Arthropoda</taxon>
        <taxon>Crustacea</taxon>
        <taxon>Multicrustacea</taxon>
        <taxon>Cirripedia</taxon>
        <taxon>Thoracica</taxon>
        <taxon>Thoracicalcarea</taxon>
        <taxon>Balanomorpha</taxon>
        <taxon>Balanoidea</taxon>
        <taxon>Balanidae</taxon>
        <taxon>Amphibalaninae</taxon>
        <taxon>Amphibalanus</taxon>
    </lineage>
</organism>
<evidence type="ECO:0000313" key="4">
    <source>
        <dbReference type="Proteomes" id="UP000440578"/>
    </source>
</evidence>
<feature type="region of interest" description="Disordered" evidence="2">
    <location>
        <begin position="1"/>
        <end position="215"/>
    </location>
</feature>
<proteinExistence type="predicted"/>
<dbReference type="PANTHER" id="PTHR15093">
    <property type="entry name" value="PROSTATE APOPTOSIS RESPONSE PROTEIN PAR-4"/>
    <property type="match status" value="1"/>
</dbReference>
<feature type="compositionally biased region" description="Low complexity" evidence="2">
    <location>
        <begin position="35"/>
        <end position="51"/>
    </location>
</feature>
<reference evidence="3 4" key="1">
    <citation type="submission" date="2019-07" db="EMBL/GenBank/DDBJ databases">
        <title>Draft genome assembly of a fouling barnacle, Amphibalanus amphitrite (Darwin, 1854): The first reference genome for Thecostraca.</title>
        <authorList>
            <person name="Kim W."/>
        </authorList>
    </citation>
    <scope>NUCLEOTIDE SEQUENCE [LARGE SCALE GENOMIC DNA]</scope>
    <source>
        <strain evidence="3">SNU_AA5</strain>
        <tissue evidence="3">Soma without cirri and trophi</tissue>
    </source>
</reference>
<dbReference type="PANTHER" id="PTHR15093:SF1">
    <property type="entry name" value="PRKC APOPTOSIS WT1 REGULATOR PROTEIN"/>
    <property type="match status" value="1"/>
</dbReference>
<dbReference type="AlphaFoldDB" id="A0A6A4VXB8"/>
<dbReference type="InterPro" id="IPR026117">
    <property type="entry name" value="Par-4"/>
</dbReference>
<feature type="compositionally biased region" description="Polar residues" evidence="2">
    <location>
        <begin position="140"/>
        <end position="157"/>
    </location>
</feature>
<feature type="coiled-coil region" evidence="1">
    <location>
        <begin position="216"/>
        <end position="247"/>
    </location>
</feature>
<dbReference type="EMBL" id="VIIS01001483">
    <property type="protein sequence ID" value="KAF0297509.1"/>
    <property type="molecule type" value="Genomic_DNA"/>
</dbReference>
<gene>
    <name evidence="3" type="primary">Pawr</name>
    <name evidence="3" type="ORF">FJT64_005033</name>
</gene>
<accession>A0A6A4VXB8</accession>
<feature type="compositionally biased region" description="Basic residues" evidence="2">
    <location>
        <begin position="90"/>
        <end position="113"/>
    </location>
</feature>
<dbReference type="GO" id="GO:0005737">
    <property type="term" value="C:cytoplasm"/>
    <property type="evidence" value="ECO:0007669"/>
    <property type="project" value="TreeGrafter"/>
</dbReference>
<keyword evidence="4" id="KW-1185">Reference proteome</keyword>
<dbReference type="Proteomes" id="UP000440578">
    <property type="component" value="Unassembled WGS sequence"/>
</dbReference>
<comment type="caution">
    <text evidence="3">The sequence shown here is derived from an EMBL/GenBank/DDBJ whole genome shotgun (WGS) entry which is preliminary data.</text>
</comment>